<gene>
    <name evidence="1" type="ORF">CH063_05115</name>
</gene>
<dbReference type="InterPro" id="IPR035994">
    <property type="entry name" value="Nucleoside_phosphorylase_sf"/>
</dbReference>
<dbReference type="Gene3D" id="3.40.50.1580">
    <property type="entry name" value="Nucleoside phosphorylase domain"/>
    <property type="match status" value="1"/>
</dbReference>
<reference evidence="2" key="1">
    <citation type="journal article" date="2012" name="Nat. Genet.">
        <title>Lifestyle transitions in plant pathogenic Colletotrichum fungi deciphered by genome and transcriptome analyses.</title>
        <authorList>
            <person name="O'Connell R.J."/>
            <person name="Thon M.R."/>
            <person name="Hacquard S."/>
            <person name="Amyotte S.G."/>
            <person name="Kleemann J."/>
            <person name="Torres M.F."/>
            <person name="Damm U."/>
            <person name="Buiate E.A."/>
            <person name="Epstein L."/>
            <person name="Alkan N."/>
            <person name="Altmueller J."/>
            <person name="Alvarado-Balderrama L."/>
            <person name="Bauser C.A."/>
            <person name="Becker C."/>
            <person name="Birren B.W."/>
            <person name="Chen Z."/>
            <person name="Choi J."/>
            <person name="Crouch J.A."/>
            <person name="Duvick J.P."/>
            <person name="Farman M.A."/>
            <person name="Gan P."/>
            <person name="Heiman D."/>
            <person name="Henrissat B."/>
            <person name="Howard R.J."/>
            <person name="Kabbage M."/>
            <person name="Koch C."/>
            <person name="Kracher B."/>
            <person name="Kubo Y."/>
            <person name="Law A.D."/>
            <person name="Lebrun M.-H."/>
            <person name="Lee Y.-H."/>
            <person name="Miyara I."/>
            <person name="Moore N."/>
            <person name="Neumann U."/>
            <person name="Nordstroem K."/>
            <person name="Panaccione D.G."/>
            <person name="Panstruga R."/>
            <person name="Place M."/>
            <person name="Proctor R.H."/>
            <person name="Prusky D."/>
            <person name="Rech G."/>
            <person name="Reinhardt R."/>
            <person name="Rollins J.A."/>
            <person name="Rounsley S."/>
            <person name="Schardl C.L."/>
            <person name="Schwartz D.C."/>
            <person name="Shenoy N."/>
            <person name="Shirasu K."/>
            <person name="Sikhakolli U.R."/>
            <person name="Stueber K."/>
            <person name="Sukno S.A."/>
            <person name="Sweigard J.A."/>
            <person name="Takano Y."/>
            <person name="Takahara H."/>
            <person name="Trail F."/>
            <person name="van der Does H.C."/>
            <person name="Voll L.M."/>
            <person name="Will I."/>
            <person name="Young S."/>
            <person name="Zeng Q."/>
            <person name="Zhang J."/>
            <person name="Zhou S."/>
            <person name="Dickman M.B."/>
            <person name="Schulze-Lefert P."/>
            <person name="Ver Loren van Themaat E."/>
            <person name="Ma L.-J."/>
            <person name="Vaillancourt L.J."/>
        </authorList>
    </citation>
    <scope>NUCLEOTIDE SEQUENCE [LARGE SCALE GENOMIC DNA]</scope>
    <source>
        <strain evidence="2">IMI 349063</strain>
    </source>
</reference>
<dbReference type="STRING" id="759273.H1UXU7"/>
<dbReference type="HOGENOM" id="CLU_2978989_0_0_1"/>
<evidence type="ECO:0000313" key="2">
    <source>
        <dbReference type="Proteomes" id="UP000007174"/>
    </source>
</evidence>
<evidence type="ECO:0000313" key="1">
    <source>
        <dbReference type="EMBL" id="CCF32798.1"/>
    </source>
</evidence>
<dbReference type="GO" id="GO:0003824">
    <property type="term" value="F:catalytic activity"/>
    <property type="evidence" value="ECO:0007669"/>
    <property type="project" value="InterPro"/>
</dbReference>
<accession>H1UXU7</accession>
<dbReference type="GO" id="GO:0009116">
    <property type="term" value="P:nucleoside metabolic process"/>
    <property type="evidence" value="ECO:0007669"/>
    <property type="project" value="InterPro"/>
</dbReference>
<dbReference type="AlphaFoldDB" id="H1UXU7"/>
<organism evidence="1 2">
    <name type="scientific">Colletotrichum higginsianum (strain IMI 349063)</name>
    <name type="common">Crucifer anthracnose fungus</name>
    <dbReference type="NCBI Taxonomy" id="759273"/>
    <lineage>
        <taxon>Eukaryota</taxon>
        <taxon>Fungi</taxon>
        <taxon>Dikarya</taxon>
        <taxon>Ascomycota</taxon>
        <taxon>Pezizomycotina</taxon>
        <taxon>Sordariomycetes</taxon>
        <taxon>Hypocreomycetidae</taxon>
        <taxon>Glomerellales</taxon>
        <taxon>Glomerellaceae</taxon>
        <taxon>Colletotrichum</taxon>
        <taxon>Colletotrichum destructivum species complex</taxon>
    </lineage>
</organism>
<dbReference type="EMBL" id="CACQ02000540">
    <property type="protein sequence ID" value="CCF32798.1"/>
    <property type="molecule type" value="Genomic_DNA"/>
</dbReference>
<sequence length="58" mass="5916">MVSYLPSLHFGIFVGLGGGVPNLERGIDIRLGDVVISQPTEQGGGVIRQCGTTTSGSA</sequence>
<proteinExistence type="predicted"/>
<dbReference type="Proteomes" id="UP000007174">
    <property type="component" value="Unassembled WGS sequence"/>
</dbReference>
<name>H1UXU7_COLHI</name>
<protein>
    <submittedName>
        <fullName evidence="1">Nucleoside phosphorylase</fullName>
    </submittedName>
</protein>